<keyword evidence="1" id="KW-0472">Membrane</keyword>
<keyword evidence="1" id="KW-0812">Transmembrane</keyword>
<reference evidence="3" key="1">
    <citation type="submission" date="2009-11" db="EMBL/GenBank/DDBJ databases">
        <title>The complete chromosome of Xylanimonas cellulosilytica DSM 15894.</title>
        <authorList>
            <consortium name="US DOE Joint Genome Institute (JGI-PGF)"/>
            <person name="Lucas S."/>
            <person name="Copeland A."/>
            <person name="Lapidus A."/>
            <person name="Glavina del Rio T."/>
            <person name="Dalin E."/>
            <person name="Tice H."/>
            <person name="Bruce D."/>
            <person name="Goodwin L."/>
            <person name="Pitluck S."/>
            <person name="Kyrpides N."/>
            <person name="Mavromatis K."/>
            <person name="Ivanova N."/>
            <person name="Mikhailova N."/>
            <person name="Foster B."/>
            <person name="Clum A."/>
            <person name="Brettin T."/>
            <person name="Detter J.C."/>
            <person name="Han C."/>
            <person name="Larimer F."/>
            <person name="Land M."/>
            <person name="Hauser L."/>
            <person name="Markowitz V."/>
            <person name="Cheng J.F."/>
            <person name="Hugenholtz P."/>
            <person name="Woyke T."/>
            <person name="Wu D."/>
            <person name="Gehrich-Schroeter G."/>
            <person name="Schneider S."/>
            <person name="Pukall S.R."/>
            <person name="Klenk H.P."/>
            <person name="Eisen J.A."/>
        </authorList>
    </citation>
    <scope>NUCLEOTIDE SEQUENCE [LARGE SCALE GENOMIC DNA]</scope>
    <source>
        <strain evidence="3">DSM 15894 / CECT 5975 / LMG 20990 / XIL07</strain>
    </source>
</reference>
<keyword evidence="3" id="KW-1185">Reference proteome</keyword>
<dbReference type="Proteomes" id="UP000002255">
    <property type="component" value="Chromosome"/>
</dbReference>
<dbReference type="OrthoDB" id="5243687at2"/>
<feature type="transmembrane region" description="Helical" evidence="1">
    <location>
        <begin position="12"/>
        <end position="34"/>
    </location>
</feature>
<evidence type="ECO:0000313" key="2">
    <source>
        <dbReference type="EMBL" id="ACZ30677.1"/>
    </source>
</evidence>
<evidence type="ECO:0008006" key="4">
    <source>
        <dbReference type="Google" id="ProtNLM"/>
    </source>
</evidence>
<dbReference type="HOGENOM" id="CLU_137804_0_0_11"/>
<dbReference type="AlphaFoldDB" id="D1BSI5"/>
<reference evidence="2 3" key="2">
    <citation type="journal article" date="2010" name="Stand. Genomic Sci.">
        <title>Complete genome sequence of Xylanimonas cellulosilytica type strain (XIL07).</title>
        <authorList>
            <person name="Foster B."/>
            <person name="Pukall R."/>
            <person name="Abt B."/>
            <person name="Nolan M."/>
            <person name="Glavina Del Rio T."/>
            <person name="Chen F."/>
            <person name="Lucas S."/>
            <person name="Tice H."/>
            <person name="Pitluck S."/>
            <person name="Cheng J.-F."/>
            <person name="Chertkov O."/>
            <person name="Brettin T."/>
            <person name="Han C."/>
            <person name="Detter J.C."/>
            <person name="Bruce D."/>
            <person name="Goodwin L."/>
            <person name="Ivanova N."/>
            <person name="Mavromatis K."/>
            <person name="Pati A."/>
            <person name="Mikhailova N."/>
            <person name="Chen A."/>
            <person name="Palaniappan K."/>
            <person name="Land M."/>
            <person name="Hauser L."/>
            <person name="Chang Y.-J."/>
            <person name="Jeffries C.D."/>
            <person name="Chain P."/>
            <person name="Rohde M."/>
            <person name="Goeker M."/>
            <person name="Bristow J."/>
            <person name="Eisen J.A."/>
            <person name="Markowitz V."/>
            <person name="Hugenholtz P."/>
            <person name="Kyrpides N.C."/>
            <person name="Klenk H.-P."/>
            <person name="Lapidus A."/>
        </authorList>
    </citation>
    <scope>NUCLEOTIDE SEQUENCE [LARGE SCALE GENOMIC DNA]</scope>
    <source>
        <strain evidence="3">DSM 15894 / CECT 5975 / LMG 20990 / XIL07</strain>
    </source>
</reference>
<dbReference type="RefSeq" id="WP_012878419.1">
    <property type="nucleotide sequence ID" value="NC_013530.1"/>
</dbReference>
<sequence length="150" mass="15460">MSTTTRRPVRTMGIIGLVAGLFMIVAGGATWGIVTSNLSSQNITVTSNAPFLAGTQVNNPFSAFAQAAGIEASTLNMTDGRSFADLDREDPLREVAQQGAFLQASLFTSVVAYGVAALVMGMGVLVAGNGYALTRIAAGATQRQEELASA</sequence>
<proteinExistence type="predicted"/>
<evidence type="ECO:0000256" key="1">
    <source>
        <dbReference type="SAM" id="Phobius"/>
    </source>
</evidence>
<dbReference type="STRING" id="446471.Xcel_1654"/>
<accession>D1BSI5</accession>
<evidence type="ECO:0000313" key="3">
    <source>
        <dbReference type="Proteomes" id="UP000002255"/>
    </source>
</evidence>
<name>D1BSI5_XYLCX</name>
<organism evidence="2 3">
    <name type="scientific">Xylanimonas cellulosilytica (strain DSM 15894 / JCM 12276 / CECT 5975 / KCTC 9989 / LMG 20990 / NBRC 107835 / XIL07)</name>
    <dbReference type="NCBI Taxonomy" id="446471"/>
    <lineage>
        <taxon>Bacteria</taxon>
        <taxon>Bacillati</taxon>
        <taxon>Actinomycetota</taxon>
        <taxon>Actinomycetes</taxon>
        <taxon>Micrococcales</taxon>
        <taxon>Promicromonosporaceae</taxon>
        <taxon>Xylanimonas</taxon>
    </lineage>
</organism>
<dbReference type="EMBL" id="CP001821">
    <property type="protein sequence ID" value="ACZ30677.1"/>
    <property type="molecule type" value="Genomic_DNA"/>
</dbReference>
<dbReference type="KEGG" id="xce:Xcel_1654"/>
<keyword evidence="1" id="KW-1133">Transmembrane helix</keyword>
<dbReference type="eggNOG" id="ENOG5031NC1">
    <property type="taxonomic scope" value="Bacteria"/>
</dbReference>
<feature type="transmembrane region" description="Helical" evidence="1">
    <location>
        <begin position="110"/>
        <end position="133"/>
    </location>
</feature>
<gene>
    <name evidence="2" type="ordered locus">Xcel_1654</name>
</gene>
<protein>
    <recommendedName>
        <fullName evidence="4">Aromatic ring-opening dioxygenase LigA</fullName>
    </recommendedName>
</protein>